<feature type="domain" description="Transcriptional regulator Rv0078-like C-terminal" evidence="1">
    <location>
        <begin position="3"/>
        <end position="69"/>
    </location>
</feature>
<name>A0ABS3CC62_9BACT</name>
<comment type="caution">
    <text evidence="2">The sequence shown here is derived from an EMBL/GenBank/DDBJ whole genome shotgun (WGS) entry which is preliminary data.</text>
</comment>
<keyword evidence="3" id="KW-1185">Reference proteome</keyword>
<evidence type="ECO:0000259" key="1">
    <source>
        <dbReference type="Pfam" id="PF21351"/>
    </source>
</evidence>
<organism evidence="2 3">
    <name type="scientific">Algoriphagus oliviformis</name>
    <dbReference type="NCBI Taxonomy" id="2811231"/>
    <lineage>
        <taxon>Bacteria</taxon>
        <taxon>Pseudomonadati</taxon>
        <taxon>Bacteroidota</taxon>
        <taxon>Cytophagia</taxon>
        <taxon>Cytophagales</taxon>
        <taxon>Cyclobacteriaceae</taxon>
        <taxon>Algoriphagus</taxon>
    </lineage>
</organism>
<protein>
    <recommendedName>
        <fullName evidence="1">Transcriptional regulator Rv0078-like C-terminal domain-containing protein</fullName>
    </recommendedName>
</protein>
<sequence>SKLACISWMTGALEVLMAQRRIAIAEPEALAHLINGGLMDAALWVAHHPEKDVGLEQDLASLNLLLNGLRSTAV</sequence>
<dbReference type="Gene3D" id="1.10.357.10">
    <property type="entry name" value="Tetracycline Repressor, domain 2"/>
    <property type="match status" value="1"/>
</dbReference>
<accession>A0ABS3CC62</accession>
<dbReference type="EMBL" id="JAFKCT010000064">
    <property type="protein sequence ID" value="MBN7813751.1"/>
    <property type="molecule type" value="Genomic_DNA"/>
</dbReference>
<gene>
    <name evidence="2" type="ORF">J0A68_22605</name>
</gene>
<reference evidence="2 3" key="1">
    <citation type="submission" date="2021-03" db="EMBL/GenBank/DDBJ databases">
        <title>novel species isolated from a fishpond in China.</title>
        <authorList>
            <person name="Lu H."/>
            <person name="Cai Z."/>
        </authorList>
    </citation>
    <scope>NUCLEOTIDE SEQUENCE [LARGE SCALE GENOMIC DNA]</scope>
    <source>
        <strain evidence="2 3">H41</strain>
    </source>
</reference>
<feature type="non-terminal residue" evidence="2">
    <location>
        <position position="1"/>
    </location>
</feature>
<evidence type="ECO:0000313" key="3">
    <source>
        <dbReference type="Proteomes" id="UP000664317"/>
    </source>
</evidence>
<dbReference type="Proteomes" id="UP000664317">
    <property type="component" value="Unassembled WGS sequence"/>
</dbReference>
<dbReference type="InterPro" id="IPR049484">
    <property type="entry name" value="Rv0078-like_C"/>
</dbReference>
<evidence type="ECO:0000313" key="2">
    <source>
        <dbReference type="EMBL" id="MBN7813751.1"/>
    </source>
</evidence>
<proteinExistence type="predicted"/>
<dbReference type="Pfam" id="PF21351">
    <property type="entry name" value="TetR_C_41"/>
    <property type="match status" value="1"/>
</dbReference>